<dbReference type="RefSeq" id="WP_157539352.1">
    <property type="nucleotide sequence ID" value="NZ_WQLA01000001.1"/>
</dbReference>
<keyword evidence="1" id="KW-1133">Transmembrane helix</keyword>
<evidence type="ECO:0000313" key="3">
    <source>
        <dbReference type="Proteomes" id="UP000434850"/>
    </source>
</evidence>
<sequence>MLFILIFILSLATSYVLPWWAAAAIAFVLSIYAGTKPAQAFWSGFGSVFLVWVVLALFKSIPNNHILATRVAQLFGLPHWLLLLFITALIGGLVGGIASLAGLYVKRIFEKPATEHKAV</sequence>
<proteinExistence type="predicted"/>
<feature type="transmembrane region" description="Helical" evidence="1">
    <location>
        <begin position="39"/>
        <end position="58"/>
    </location>
</feature>
<keyword evidence="1" id="KW-0472">Membrane</keyword>
<dbReference type="EMBL" id="WQLA01000001">
    <property type="protein sequence ID" value="MVN89549.1"/>
    <property type="molecule type" value="Genomic_DNA"/>
</dbReference>
<evidence type="ECO:0000256" key="1">
    <source>
        <dbReference type="SAM" id="Phobius"/>
    </source>
</evidence>
<reference evidence="2 3" key="1">
    <citation type="submission" date="2019-12" db="EMBL/GenBank/DDBJ databases">
        <title>Mucilaginibacter sp. HME9299 genome sequencing and assembly.</title>
        <authorList>
            <person name="Kang H."/>
            <person name="Kim H."/>
            <person name="Joh K."/>
        </authorList>
    </citation>
    <scope>NUCLEOTIDE SEQUENCE [LARGE SCALE GENOMIC DNA]</scope>
    <source>
        <strain evidence="2 3">HME9299</strain>
    </source>
</reference>
<name>A0A6I4I7V2_9SPHI</name>
<keyword evidence="3" id="KW-1185">Reference proteome</keyword>
<gene>
    <name evidence="2" type="ORF">GO816_00250</name>
</gene>
<accession>A0A6I4I7V2</accession>
<comment type="caution">
    <text evidence="2">The sequence shown here is derived from an EMBL/GenBank/DDBJ whole genome shotgun (WGS) entry which is preliminary data.</text>
</comment>
<dbReference type="AlphaFoldDB" id="A0A6I4I7V2"/>
<protein>
    <submittedName>
        <fullName evidence="2">Uncharacterized protein</fullName>
    </submittedName>
</protein>
<evidence type="ECO:0000313" key="2">
    <source>
        <dbReference type="EMBL" id="MVN89549.1"/>
    </source>
</evidence>
<keyword evidence="1" id="KW-0812">Transmembrane</keyword>
<organism evidence="2 3">
    <name type="scientific">Mucilaginibacter aquatilis</name>
    <dbReference type="NCBI Taxonomy" id="1517760"/>
    <lineage>
        <taxon>Bacteria</taxon>
        <taxon>Pseudomonadati</taxon>
        <taxon>Bacteroidota</taxon>
        <taxon>Sphingobacteriia</taxon>
        <taxon>Sphingobacteriales</taxon>
        <taxon>Sphingobacteriaceae</taxon>
        <taxon>Mucilaginibacter</taxon>
    </lineage>
</organism>
<dbReference type="Proteomes" id="UP000434850">
    <property type="component" value="Unassembled WGS sequence"/>
</dbReference>
<feature type="transmembrane region" description="Helical" evidence="1">
    <location>
        <begin position="79"/>
        <end position="105"/>
    </location>
</feature>
<dbReference type="OrthoDB" id="1525231at2"/>